<dbReference type="EMBL" id="JAPFFF010000007">
    <property type="protein sequence ID" value="KAK8885599.1"/>
    <property type="molecule type" value="Genomic_DNA"/>
</dbReference>
<evidence type="ECO:0000259" key="10">
    <source>
        <dbReference type="Pfam" id="PF02880"/>
    </source>
</evidence>
<keyword evidence="3" id="KW-0597">Phosphoprotein</keyword>
<dbReference type="InterPro" id="IPR005845">
    <property type="entry name" value="A-D-PHexomutase_a/b/a-II"/>
</dbReference>
<dbReference type="InterPro" id="IPR016066">
    <property type="entry name" value="A-D-PHexomutase_CS"/>
</dbReference>
<keyword evidence="6" id="KW-0413">Isomerase</keyword>
<dbReference type="SUPFAM" id="SSF53738">
    <property type="entry name" value="Phosphoglucomutase, first 3 domains"/>
    <property type="match status" value="3"/>
</dbReference>
<comment type="cofactor">
    <cofactor evidence="1">
        <name>Mg(2+)</name>
        <dbReference type="ChEBI" id="CHEBI:18420"/>
    </cofactor>
</comment>
<dbReference type="PANTHER" id="PTHR45745:SF1">
    <property type="entry name" value="PHOSPHOGLUCOMUTASE 2B-RELATED"/>
    <property type="match status" value="1"/>
</dbReference>
<evidence type="ECO:0000259" key="8">
    <source>
        <dbReference type="Pfam" id="PF02878"/>
    </source>
</evidence>
<evidence type="ECO:0000256" key="1">
    <source>
        <dbReference type="ARBA" id="ARBA00001946"/>
    </source>
</evidence>
<organism evidence="11 12">
    <name type="scientific">Tritrichomonas musculus</name>
    <dbReference type="NCBI Taxonomy" id="1915356"/>
    <lineage>
        <taxon>Eukaryota</taxon>
        <taxon>Metamonada</taxon>
        <taxon>Parabasalia</taxon>
        <taxon>Tritrichomonadida</taxon>
        <taxon>Tritrichomonadidae</taxon>
        <taxon>Tritrichomonas</taxon>
    </lineage>
</organism>
<evidence type="ECO:0000256" key="7">
    <source>
        <dbReference type="RuleBase" id="RU004326"/>
    </source>
</evidence>
<evidence type="ECO:0000256" key="4">
    <source>
        <dbReference type="ARBA" id="ARBA00022723"/>
    </source>
</evidence>
<dbReference type="PANTHER" id="PTHR45745">
    <property type="entry name" value="PHOSPHOMANNOMUTASE 45A"/>
    <property type="match status" value="1"/>
</dbReference>
<evidence type="ECO:0000313" key="12">
    <source>
        <dbReference type="Proteomes" id="UP001470230"/>
    </source>
</evidence>
<evidence type="ECO:0000256" key="6">
    <source>
        <dbReference type="ARBA" id="ARBA00023235"/>
    </source>
</evidence>
<evidence type="ECO:0000256" key="3">
    <source>
        <dbReference type="ARBA" id="ARBA00022553"/>
    </source>
</evidence>
<evidence type="ECO:0000259" key="9">
    <source>
        <dbReference type="Pfam" id="PF02879"/>
    </source>
</evidence>
<dbReference type="InterPro" id="IPR005844">
    <property type="entry name" value="A-D-PHexomutase_a/b/a-I"/>
</dbReference>
<evidence type="ECO:0000256" key="5">
    <source>
        <dbReference type="ARBA" id="ARBA00022842"/>
    </source>
</evidence>
<reference evidence="11 12" key="1">
    <citation type="submission" date="2024-04" db="EMBL/GenBank/DDBJ databases">
        <title>Tritrichomonas musculus Genome.</title>
        <authorList>
            <person name="Alves-Ferreira E."/>
            <person name="Grigg M."/>
            <person name="Lorenzi H."/>
            <person name="Galac M."/>
        </authorList>
    </citation>
    <scope>NUCLEOTIDE SEQUENCE [LARGE SCALE GENOMIC DNA]</scope>
    <source>
        <strain evidence="11 12">EAF2021</strain>
    </source>
</reference>
<keyword evidence="12" id="KW-1185">Reference proteome</keyword>
<dbReference type="SUPFAM" id="SSF55957">
    <property type="entry name" value="Phosphoglucomutase, C-terminal domain"/>
    <property type="match status" value="1"/>
</dbReference>
<comment type="caution">
    <text evidence="11">The sequence shown here is derived from an EMBL/GenBank/DDBJ whole genome shotgun (WGS) entry which is preliminary data.</text>
</comment>
<keyword evidence="5 7" id="KW-0460">Magnesium</keyword>
<dbReference type="InterPro" id="IPR005846">
    <property type="entry name" value="A-D-PHexomutase_a/b/a-III"/>
</dbReference>
<dbReference type="Pfam" id="PF02878">
    <property type="entry name" value="PGM_PMM_I"/>
    <property type="match status" value="1"/>
</dbReference>
<name>A0ABR2K3A5_9EUKA</name>
<dbReference type="Proteomes" id="UP001470230">
    <property type="component" value="Unassembled WGS sequence"/>
</dbReference>
<dbReference type="Pfam" id="PF02879">
    <property type="entry name" value="PGM_PMM_II"/>
    <property type="match status" value="1"/>
</dbReference>
<dbReference type="Gene3D" id="3.40.120.10">
    <property type="entry name" value="Alpha-D-Glucose-1,6-Bisphosphate, subunit A, domain 3"/>
    <property type="match status" value="3"/>
</dbReference>
<dbReference type="InterPro" id="IPR016055">
    <property type="entry name" value="A-D-PHexomutase_a/b/a-I/II/III"/>
</dbReference>
<protein>
    <submittedName>
        <fullName evidence="11">Phosphoglucomutase-2</fullName>
    </submittedName>
</protein>
<keyword evidence="4 7" id="KW-0479">Metal-binding</keyword>
<gene>
    <name evidence="11" type="ORF">M9Y10_041049</name>
</gene>
<dbReference type="InterPro" id="IPR036900">
    <property type="entry name" value="A-D-PHexomutase_C_sf"/>
</dbReference>
<comment type="similarity">
    <text evidence="2 7">Belongs to the phosphohexose mutase family.</text>
</comment>
<feature type="domain" description="Alpha-D-phosphohexomutase alpha/beta/alpha" evidence="10">
    <location>
        <begin position="340"/>
        <end position="464"/>
    </location>
</feature>
<evidence type="ECO:0000256" key="2">
    <source>
        <dbReference type="ARBA" id="ARBA00010231"/>
    </source>
</evidence>
<dbReference type="CDD" id="cd05799">
    <property type="entry name" value="PGM2"/>
    <property type="match status" value="1"/>
</dbReference>
<proteinExistence type="inferred from homology"/>
<dbReference type="PROSITE" id="PS00710">
    <property type="entry name" value="PGM_PMM"/>
    <property type="match status" value="1"/>
</dbReference>
<dbReference type="Pfam" id="PF02880">
    <property type="entry name" value="PGM_PMM_III"/>
    <property type="match status" value="1"/>
</dbReference>
<feature type="domain" description="Alpha-D-phosphohexomutase alpha/beta/alpha" evidence="9">
    <location>
        <begin position="220"/>
        <end position="327"/>
    </location>
</feature>
<feature type="domain" description="Alpha-D-phosphohexomutase alpha/beta/alpha" evidence="8">
    <location>
        <begin position="51"/>
        <end position="188"/>
    </location>
</feature>
<evidence type="ECO:0000313" key="11">
    <source>
        <dbReference type="EMBL" id="KAK8885599.1"/>
    </source>
</evidence>
<accession>A0ABR2K3A5</accession>
<sequence length="598" mass="68105">MEISHHLMTLSLKEQAEDYLACETDEEYRKEVEALRDDEEGLKKYFGNRPVFGTAGIRGQFGPGYNNLNAAVILQTAQGYCSYTIKTLGLEHMKEHGIVIGYDARHRSREFAEITASIFIMKGIKVYLFSRIIPTPYVAFSIRFLQASGGVMVTASHNPATYNGYKVYWDNGAQIIEPHDKEIAQSIQLPENRRPWEGYHVSLFATSPLCIDPLPRVQEAYNKLIVEKLCFHHEENQQKYDDQLIITYTAMHGVGTGPTIWAFEAFGLPLPVPVPEQVEGDGNFPTSEFPNPEEGEPVFRHAIRVANKHNSNLIICQDPDADRVGLAVRQANGEFRILHGNHTGALLTWWQMQHFKGDHKTGVFSCSTVSTQFQRVMCEAEGFEHSETLTGFKWLGNNALNIEANGKHALLAFEEAIGFNLIPGEIPDKDSISTAAVVGEFAHYIWRHEKKSLTDKLDEIYSKYGYYLFNNHFFFNHKPEVQKALFERMRTGGPENQYIDHIGEFKIVRIRDMTKNYDSSTPDHKPVLPKQSSEMITFYLENGCVATIRTSGTEPKIKWYIEIGAKDLKQAEHDLEEVVNAIKDDLLQRQKYNLKETE</sequence>